<keyword evidence="1 2" id="KW-0732">Signal</keyword>
<dbReference type="Proteomes" id="UP000184522">
    <property type="component" value="Unassembled WGS sequence"/>
</dbReference>
<dbReference type="AlphaFoldDB" id="A0A1M5MD27"/>
<proteinExistence type="predicted"/>
<dbReference type="InterPro" id="IPR026444">
    <property type="entry name" value="Secre_tail"/>
</dbReference>
<dbReference type="Pfam" id="PF18962">
    <property type="entry name" value="Por_Secre_tail"/>
    <property type="match status" value="1"/>
</dbReference>
<sequence length="271" mass="28695">MKKITTLLFAMLTLLTYAQTTYDFEVERDATNSNLYTVFAVPSAAATGADFASGVVLFTIATGETIGNITSLTGTGWETDVDILTGPVLQGAGVGDGTKDVISLVSDVGQTIFNHGTERFGLVSFEVTSSPTGGDIEFVETTDPLITTLINDFSLSLGNVIVMDSQDGSGNIDRYGALVGDTNFNLVLSADDFILSKTSVFPNPIVDTFNIKTAGISIDNAQIYNINGALVKTISADVTDNSIDISELNSGIYFLQLVSGNANRTIKLIKQ</sequence>
<feature type="domain" description="Secretion system C-terminal sorting" evidence="3">
    <location>
        <begin position="200"/>
        <end position="269"/>
    </location>
</feature>
<dbReference type="EMBL" id="FQWS01000001">
    <property type="protein sequence ID" value="SHG75147.1"/>
    <property type="molecule type" value="Genomic_DNA"/>
</dbReference>
<evidence type="ECO:0000256" key="2">
    <source>
        <dbReference type="SAM" id="SignalP"/>
    </source>
</evidence>
<dbReference type="STRING" id="1089305.SAMN05444148_0866"/>
<name>A0A1M5MD27_9FLAO</name>
<feature type="chain" id="PRO_5012409402" evidence="2">
    <location>
        <begin position="19"/>
        <end position="271"/>
    </location>
</feature>
<reference evidence="5" key="1">
    <citation type="submission" date="2016-11" db="EMBL/GenBank/DDBJ databases">
        <authorList>
            <person name="Varghese N."/>
            <person name="Submissions S."/>
        </authorList>
    </citation>
    <scope>NUCLEOTIDE SEQUENCE [LARGE SCALE GENOMIC DNA]</scope>
    <source>
        <strain evidence="5">DSM 25330</strain>
    </source>
</reference>
<evidence type="ECO:0000259" key="3">
    <source>
        <dbReference type="Pfam" id="PF18962"/>
    </source>
</evidence>
<organism evidence="4 5">
    <name type="scientific">Winogradskyella jejuensis</name>
    <dbReference type="NCBI Taxonomy" id="1089305"/>
    <lineage>
        <taxon>Bacteria</taxon>
        <taxon>Pseudomonadati</taxon>
        <taxon>Bacteroidota</taxon>
        <taxon>Flavobacteriia</taxon>
        <taxon>Flavobacteriales</taxon>
        <taxon>Flavobacteriaceae</taxon>
        <taxon>Winogradskyella</taxon>
    </lineage>
</organism>
<gene>
    <name evidence="4" type="ORF">SAMN05444148_0866</name>
</gene>
<dbReference type="RefSeq" id="WP_083573310.1">
    <property type="nucleotide sequence ID" value="NZ_FQWS01000001.1"/>
</dbReference>
<accession>A0A1M5MD27</accession>
<protein>
    <submittedName>
        <fullName evidence="4">Por secretion system C-terminal sorting domain-containing protein</fullName>
    </submittedName>
</protein>
<keyword evidence="5" id="KW-1185">Reference proteome</keyword>
<dbReference type="NCBIfam" id="TIGR04183">
    <property type="entry name" value="Por_Secre_tail"/>
    <property type="match status" value="1"/>
</dbReference>
<feature type="signal peptide" evidence="2">
    <location>
        <begin position="1"/>
        <end position="18"/>
    </location>
</feature>
<dbReference type="OrthoDB" id="1373043at2"/>
<evidence type="ECO:0000313" key="4">
    <source>
        <dbReference type="EMBL" id="SHG75147.1"/>
    </source>
</evidence>
<evidence type="ECO:0000313" key="5">
    <source>
        <dbReference type="Proteomes" id="UP000184522"/>
    </source>
</evidence>
<evidence type="ECO:0000256" key="1">
    <source>
        <dbReference type="ARBA" id="ARBA00022729"/>
    </source>
</evidence>